<reference evidence="1" key="1">
    <citation type="submission" date="2022-10" db="EMBL/GenBank/DDBJ databases">
        <title>Genome Sequence of Xylaria curta.</title>
        <authorList>
            <person name="Buettner E."/>
        </authorList>
    </citation>
    <scope>NUCLEOTIDE SEQUENCE</scope>
    <source>
        <strain evidence="1">Babe10</strain>
    </source>
</reference>
<proteinExistence type="predicted"/>
<gene>
    <name evidence="1" type="ORF">NUW58_g7098</name>
</gene>
<evidence type="ECO:0000313" key="1">
    <source>
        <dbReference type="EMBL" id="KAJ2979846.1"/>
    </source>
</evidence>
<protein>
    <submittedName>
        <fullName evidence="1">Uncharacterized protein</fullName>
    </submittedName>
</protein>
<accession>A0ACC1NLV9</accession>
<keyword evidence="2" id="KW-1185">Reference proteome</keyword>
<dbReference type="Proteomes" id="UP001143856">
    <property type="component" value="Unassembled WGS sequence"/>
</dbReference>
<evidence type="ECO:0000313" key="2">
    <source>
        <dbReference type="Proteomes" id="UP001143856"/>
    </source>
</evidence>
<comment type="caution">
    <text evidence="1">The sequence shown here is derived from an EMBL/GenBank/DDBJ whole genome shotgun (WGS) entry which is preliminary data.</text>
</comment>
<dbReference type="EMBL" id="JAPDGR010001759">
    <property type="protein sequence ID" value="KAJ2979846.1"/>
    <property type="molecule type" value="Genomic_DNA"/>
</dbReference>
<name>A0ACC1NLV9_9PEZI</name>
<organism evidence="1 2">
    <name type="scientific">Xylaria curta</name>
    <dbReference type="NCBI Taxonomy" id="42375"/>
    <lineage>
        <taxon>Eukaryota</taxon>
        <taxon>Fungi</taxon>
        <taxon>Dikarya</taxon>
        <taxon>Ascomycota</taxon>
        <taxon>Pezizomycotina</taxon>
        <taxon>Sordariomycetes</taxon>
        <taxon>Xylariomycetidae</taxon>
        <taxon>Xylariales</taxon>
        <taxon>Xylariaceae</taxon>
        <taxon>Xylaria</taxon>
    </lineage>
</organism>
<sequence length="113" mass="12819">MCRQTTPISQVLGRAEAPSEKLEESIEQLLAAKTRCEEWYIFDETTRDMRPGEKEANRLIILRSSAAYNAAYDAAYSPSYNAKTTEYLAKLEQKDKQKIGCLAHHSDFEISSP</sequence>